<dbReference type="Gene3D" id="2.40.160.60">
    <property type="entry name" value="Outer membrane protein transport protein (OMPP1/FadL/TodX)"/>
    <property type="match status" value="1"/>
</dbReference>
<dbReference type="SUPFAM" id="SSF56935">
    <property type="entry name" value="Porins"/>
    <property type="match status" value="1"/>
</dbReference>
<evidence type="ECO:0000313" key="1">
    <source>
        <dbReference type="EMBL" id="HIW88044.1"/>
    </source>
</evidence>
<accession>A0A9D1RI26</accession>
<dbReference type="AlphaFoldDB" id="A0A9D1RI26"/>
<reference evidence="1" key="1">
    <citation type="journal article" date="2021" name="PeerJ">
        <title>Extensive microbial diversity within the chicken gut microbiome revealed by metagenomics and culture.</title>
        <authorList>
            <person name="Gilroy R."/>
            <person name="Ravi A."/>
            <person name="Getino M."/>
            <person name="Pursley I."/>
            <person name="Horton D.L."/>
            <person name="Alikhan N.F."/>
            <person name="Baker D."/>
            <person name="Gharbi K."/>
            <person name="Hall N."/>
            <person name="Watson M."/>
            <person name="Adriaenssens E.M."/>
            <person name="Foster-Nyarko E."/>
            <person name="Jarju S."/>
            <person name="Secka A."/>
            <person name="Antonio M."/>
            <person name="Oren A."/>
            <person name="Chaudhuri R.R."/>
            <person name="La Ragione R."/>
            <person name="Hildebrand F."/>
            <person name="Pallen M.J."/>
        </authorList>
    </citation>
    <scope>NUCLEOTIDE SEQUENCE</scope>
    <source>
        <strain evidence="1">Gambia16-930</strain>
    </source>
</reference>
<protein>
    <recommendedName>
        <fullName evidence="3">Outer membrane protein</fullName>
    </recommendedName>
</protein>
<organism evidence="1 2">
    <name type="scientific">Candidatus Onthomorpha intestinigallinarum</name>
    <dbReference type="NCBI Taxonomy" id="2840880"/>
    <lineage>
        <taxon>Bacteria</taxon>
        <taxon>Pseudomonadati</taxon>
        <taxon>Bacteroidota</taxon>
        <taxon>Bacteroidia</taxon>
        <taxon>Bacteroidales</taxon>
        <taxon>Candidatus Onthomorpha</taxon>
    </lineage>
</organism>
<evidence type="ECO:0000313" key="2">
    <source>
        <dbReference type="Proteomes" id="UP000824267"/>
    </source>
</evidence>
<reference evidence="1" key="2">
    <citation type="submission" date="2021-04" db="EMBL/GenBank/DDBJ databases">
        <authorList>
            <person name="Gilroy R."/>
        </authorList>
    </citation>
    <scope>NUCLEOTIDE SEQUENCE</scope>
    <source>
        <strain evidence="1">Gambia16-930</strain>
    </source>
</reference>
<gene>
    <name evidence="1" type="ORF">IAC47_07240</name>
</gene>
<sequence>MLMLRKRFDISLLFLLLLVFAEQVKSQNTISSPYSKYGIGETDMFTNSVNSAMGGISYALQRNNFVNYKNPASYSGVDTLSFVFDIGFCSNNVFLKSNNAESSGNTGGISHILFAFPLHQTLKIAGGLLPLSTIDFTASETNVSNTETGNYNAIYEGDGGLNKAMLGIAYQPSEKLGWLHDFSLGLNVQYIFGNYYKSATVEFPDDAQKLNSRIESNYRISAFNADLGLQYFKTLKNDNRIGFGLTYVLPAYLPTKNEYRQYTFTESAGAETVRDSVLFTDTDGNIKLPQSFGAGFSYEKLNKLFVGLDFTYTEWSGFSLQDVTYFDVLKDSYKFNVGAEYTPDMYGNYFEKINYRIGANYENGSLYLRDRRISRIGVSLGFGLPIRKQGTRINISLEYGRQGTLENDLIQKDYFGIGVSFSAKDLWFFKRKYQ</sequence>
<evidence type="ECO:0008006" key="3">
    <source>
        <dbReference type="Google" id="ProtNLM"/>
    </source>
</evidence>
<dbReference type="EMBL" id="DXGG01000226">
    <property type="protein sequence ID" value="HIW88044.1"/>
    <property type="molecule type" value="Genomic_DNA"/>
</dbReference>
<comment type="caution">
    <text evidence="1">The sequence shown here is derived from an EMBL/GenBank/DDBJ whole genome shotgun (WGS) entry which is preliminary data.</text>
</comment>
<proteinExistence type="predicted"/>
<dbReference type="Proteomes" id="UP000824267">
    <property type="component" value="Unassembled WGS sequence"/>
</dbReference>
<name>A0A9D1RI26_9BACT</name>